<proteinExistence type="predicted"/>
<evidence type="ECO:0000313" key="2">
    <source>
        <dbReference type="Proteomes" id="UP000032142"/>
    </source>
</evidence>
<keyword evidence="2" id="KW-1185">Reference proteome</keyword>
<evidence type="ECO:0000313" key="1">
    <source>
        <dbReference type="EMBL" id="KHG06537.1"/>
    </source>
</evidence>
<organism evidence="1 2">
    <name type="scientific">Gossypium arboreum</name>
    <name type="common">Tree cotton</name>
    <name type="synonym">Gossypium nanking</name>
    <dbReference type="NCBI Taxonomy" id="29729"/>
    <lineage>
        <taxon>Eukaryota</taxon>
        <taxon>Viridiplantae</taxon>
        <taxon>Streptophyta</taxon>
        <taxon>Embryophyta</taxon>
        <taxon>Tracheophyta</taxon>
        <taxon>Spermatophyta</taxon>
        <taxon>Magnoliopsida</taxon>
        <taxon>eudicotyledons</taxon>
        <taxon>Gunneridae</taxon>
        <taxon>Pentapetalae</taxon>
        <taxon>rosids</taxon>
        <taxon>malvids</taxon>
        <taxon>Malvales</taxon>
        <taxon>Malvaceae</taxon>
        <taxon>Malvoideae</taxon>
        <taxon>Gossypium</taxon>
    </lineage>
</organism>
<gene>
    <name evidence="1" type="ORF">F383_33693</name>
</gene>
<dbReference type="EMBL" id="JRRC01454159">
    <property type="protein sequence ID" value="KHG06537.1"/>
    <property type="molecule type" value="Genomic_DNA"/>
</dbReference>
<comment type="caution">
    <text evidence="1">The sequence shown here is derived from an EMBL/GenBank/DDBJ whole genome shotgun (WGS) entry which is preliminary data.</text>
</comment>
<dbReference type="AlphaFoldDB" id="A0A0B0N1R6"/>
<protein>
    <submittedName>
        <fullName evidence="1">Uncharacterized protein</fullName>
    </submittedName>
</protein>
<name>A0A0B0N1R6_GOSAR</name>
<reference evidence="2" key="1">
    <citation type="submission" date="2014-09" db="EMBL/GenBank/DDBJ databases">
        <authorList>
            <person name="Mudge J."/>
            <person name="Ramaraj T."/>
            <person name="Lindquist I.E."/>
            <person name="Bharti A.K."/>
            <person name="Sundararajan A."/>
            <person name="Cameron C.T."/>
            <person name="Woodward J.E."/>
            <person name="May G.D."/>
            <person name="Brubaker C."/>
            <person name="Broadhvest J."/>
            <person name="Wilkins T.A."/>
        </authorList>
    </citation>
    <scope>NUCLEOTIDE SEQUENCE</scope>
    <source>
        <strain evidence="2">cv. AKA8401</strain>
    </source>
</reference>
<dbReference type="Proteomes" id="UP000032142">
    <property type="component" value="Unassembled WGS sequence"/>
</dbReference>
<accession>A0A0B0N1R6</accession>
<sequence length="25" mass="3009">MMQHSIHLTLSQLYLCQINHPEKDE</sequence>